<evidence type="ECO:0000259" key="5">
    <source>
        <dbReference type="PROSITE" id="PS51755"/>
    </source>
</evidence>
<protein>
    <submittedName>
        <fullName evidence="6">Response regulator transcription factor</fullName>
    </submittedName>
</protein>
<keyword evidence="7" id="KW-1185">Reference proteome</keyword>
<dbReference type="SUPFAM" id="SSF46894">
    <property type="entry name" value="C-terminal effector domain of the bipartite response regulators"/>
    <property type="match status" value="1"/>
</dbReference>
<evidence type="ECO:0000256" key="2">
    <source>
        <dbReference type="ARBA" id="ARBA00023125"/>
    </source>
</evidence>
<dbReference type="Gene3D" id="1.10.10.10">
    <property type="entry name" value="Winged helix-like DNA-binding domain superfamily/Winged helix DNA-binding domain"/>
    <property type="match status" value="1"/>
</dbReference>
<dbReference type="SMART" id="SM00862">
    <property type="entry name" value="Trans_reg_C"/>
    <property type="match status" value="1"/>
</dbReference>
<organism evidence="6 7">
    <name type="scientific">Candidatus Enterococcus murrayae</name>
    <dbReference type="NCBI Taxonomy" id="2815321"/>
    <lineage>
        <taxon>Bacteria</taxon>
        <taxon>Bacillati</taxon>
        <taxon>Bacillota</taxon>
        <taxon>Bacilli</taxon>
        <taxon>Lactobacillales</taxon>
        <taxon>Enterococcaceae</taxon>
        <taxon>Enterococcus</taxon>
    </lineage>
</organism>
<gene>
    <name evidence="6" type="ORF">JZO85_11905</name>
</gene>
<evidence type="ECO:0000313" key="6">
    <source>
        <dbReference type="EMBL" id="MBO0452980.1"/>
    </source>
</evidence>
<keyword evidence="3" id="KW-0804">Transcription</keyword>
<dbReference type="InterPro" id="IPR016032">
    <property type="entry name" value="Sig_transdc_resp-reg_C-effctor"/>
</dbReference>
<dbReference type="EMBL" id="JAFLVR010000027">
    <property type="protein sequence ID" value="MBO0452980.1"/>
    <property type="molecule type" value="Genomic_DNA"/>
</dbReference>
<comment type="caution">
    <text evidence="6">The sequence shown here is derived from an EMBL/GenBank/DDBJ whole genome shotgun (WGS) entry which is preliminary data.</text>
</comment>
<reference evidence="6 7" key="1">
    <citation type="submission" date="2021-03" db="EMBL/GenBank/DDBJ databases">
        <title>Enterococcal diversity collection.</title>
        <authorList>
            <person name="Gilmore M.S."/>
            <person name="Schwartzman J."/>
            <person name="Van Tyne D."/>
            <person name="Martin M."/>
            <person name="Earl A.M."/>
            <person name="Manson A.L."/>
            <person name="Straub T."/>
            <person name="Salamzade R."/>
            <person name="Saavedra J."/>
            <person name="Lebreton F."/>
            <person name="Prichula J."/>
            <person name="Schaufler K."/>
            <person name="Gaca A."/>
            <person name="Sgardioli B."/>
            <person name="Wagenaar J."/>
            <person name="Strong T."/>
        </authorList>
    </citation>
    <scope>NUCLEOTIDE SEQUENCE [LARGE SCALE GENOMIC DNA]</scope>
    <source>
        <strain evidence="6 7">MJM16</strain>
    </source>
</reference>
<dbReference type="InterPro" id="IPR036388">
    <property type="entry name" value="WH-like_DNA-bd_sf"/>
</dbReference>
<dbReference type="InterPro" id="IPR001867">
    <property type="entry name" value="OmpR/PhoB-type_DNA-bd"/>
</dbReference>
<proteinExistence type="predicted"/>
<dbReference type="PROSITE" id="PS51755">
    <property type="entry name" value="OMPR_PHOB"/>
    <property type="match status" value="1"/>
</dbReference>
<accession>A0ABS3HHP6</accession>
<sequence>MNLLGVLNHNYSDTDQISSYLDAFSAEHYEKEDISAEQLETHELAHDAIIIFSGKGGKNSREVYLLIIQLRQLTDAIIMVFQEQKEAIDKVMNLQLGADINTDPSFTIKEVHLLLENLVKRKKKVDQLRESIQKEMEQVSKVTPPFISESFNDGSMSVRLANRDIYFTSKEYMLIRLLQENCNQVCTYQEIYEFVWNRPYENQKIYITNVVFRIREKFRHNGLSLEKYIYNIRGVGYRFHCDEPSSEN</sequence>
<feature type="domain" description="OmpR/PhoB-type" evidence="5">
    <location>
        <begin position="141"/>
        <end position="241"/>
    </location>
</feature>
<evidence type="ECO:0000256" key="3">
    <source>
        <dbReference type="ARBA" id="ARBA00023163"/>
    </source>
</evidence>
<evidence type="ECO:0000256" key="1">
    <source>
        <dbReference type="ARBA" id="ARBA00023015"/>
    </source>
</evidence>
<dbReference type="Proteomes" id="UP000664495">
    <property type="component" value="Unassembled WGS sequence"/>
</dbReference>
<dbReference type="Pfam" id="PF00486">
    <property type="entry name" value="Trans_reg_C"/>
    <property type="match status" value="1"/>
</dbReference>
<evidence type="ECO:0000256" key="4">
    <source>
        <dbReference type="PROSITE-ProRule" id="PRU01091"/>
    </source>
</evidence>
<evidence type="ECO:0000313" key="7">
    <source>
        <dbReference type="Proteomes" id="UP000664495"/>
    </source>
</evidence>
<name>A0ABS3HHP6_9ENTE</name>
<keyword evidence="1" id="KW-0805">Transcription regulation</keyword>
<keyword evidence="2 4" id="KW-0238">DNA-binding</keyword>
<dbReference type="CDD" id="cd00383">
    <property type="entry name" value="trans_reg_C"/>
    <property type="match status" value="1"/>
</dbReference>
<feature type="DNA-binding region" description="OmpR/PhoB-type" evidence="4">
    <location>
        <begin position="141"/>
        <end position="241"/>
    </location>
</feature>
<dbReference type="RefSeq" id="WP_207108753.1">
    <property type="nucleotide sequence ID" value="NZ_JAFLVR010000027.1"/>
</dbReference>